<reference evidence="2 3" key="1">
    <citation type="submission" date="2023-12" db="EMBL/GenBank/DDBJ databases">
        <title>Characterization of antibiotic resistance in Aeromonas spp. in hospital effluent.</title>
        <authorList>
            <person name="Negoseki B.R.S."/>
            <person name="Krul D."/>
            <person name="Siqueira A.C."/>
            <person name="Almeida M."/>
            <person name="Mesa D."/>
            <person name="Conte D."/>
            <person name="Dalla-Costa L.M."/>
        </authorList>
    </citation>
    <scope>NUCLEOTIDE SEQUENCE [LARGE SCALE GENOMIC DNA]</scope>
    <source>
        <strain evidence="2 3">36v</strain>
    </source>
</reference>
<dbReference type="EMBL" id="JAYGOJ010000270">
    <property type="protein sequence ID" value="MEA9438762.1"/>
    <property type="molecule type" value="Genomic_DNA"/>
</dbReference>
<dbReference type="Proteomes" id="UP001304847">
    <property type="component" value="Unassembled WGS sequence"/>
</dbReference>
<dbReference type="RefSeq" id="WP_128297134.1">
    <property type="nucleotide sequence ID" value="NZ_JAPECP010000020.1"/>
</dbReference>
<evidence type="ECO:0000256" key="1">
    <source>
        <dbReference type="SAM" id="MobiDB-lite"/>
    </source>
</evidence>
<comment type="caution">
    <text evidence="2">The sequence shown here is derived from an EMBL/GenBank/DDBJ whole genome shotgun (WGS) entry which is preliminary data.</text>
</comment>
<organism evidence="2 3">
    <name type="scientific">Aeromonas caviae</name>
    <name type="common">Aeromonas punctata</name>
    <dbReference type="NCBI Taxonomy" id="648"/>
    <lineage>
        <taxon>Bacteria</taxon>
        <taxon>Pseudomonadati</taxon>
        <taxon>Pseudomonadota</taxon>
        <taxon>Gammaproteobacteria</taxon>
        <taxon>Aeromonadales</taxon>
        <taxon>Aeromonadaceae</taxon>
        <taxon>Aeromonas</taxon>
    </lineage>
</organism>
<feature type="region of interest" description="Disordered" evidence="1">
    <location>
        <begin position="34"/>
        <end position="60"/>
    </location>
</feature>
<keyword evidence="3" id="KW-1185">Reference proteome</keyword>
<name>A0ABU5WCX2_AERCA</name>
<evidence type="ECO:0000313" key="3">
    <source>
        <dbReference type="Proteomes" id="UP001304847"/>
    </source>
</evidence>
<accession>A0ABU5WCX2</accession>
<gene>
    <name evidence="2" type="ORF">VCX44_23975</name>
</gene>
<evidence type="ECO:0000313" key="2">
    <source>
        <dbReference type="EMBL" id="MEA9438762.1"/>
    </source>
</evidence>
<sequence length="60" mass="7048">MQHMRVKALRFTYGIEKSLHAVICWIIFIMSKRQPREEEGGEREEKTNTDTHDASDDRGV</sequence>
<proteinExistence type="predicted"/>
<protein>
    <submittedName>
        <fullName evidence="2">Uncharacterized protein</fullName>
    </submittedName>
</protein>